<dbReference type="RefSeq" id="WP_129341652.1">
    <property type="nucleotide sequence ID" value="NZ_JACIDD010000002.1"/>
</dbReference>
<dbReference type="Proteomes" id="UP000292347">
    <property type="component" value="Unassembled WGS sequence"/>
</dbReference>
<dbReference type="InterPro" id="IPR019056">
    <property type="entry name" value="Phage_TAC_6"/>
</dbReference>
<accession>A0A4Q2IP36</accession>
<evidence type="ECO:0000313" key="1">
    <source>
        <dbReference type="EMBL" id="RXZ31406.1"/>
    </source>
</evidence>
<dbReference type="EMBL" id="SDPT01000002">
    <property type="protein sequence ID" value="RXZ31406.1"/>
    <property type="molecule type" value="Genomic_DNA"/>
</dbReference>
<keyword evidence="2" id="KW-1185">Reference proteome</keyword>
<organism evidence="1 2">
    <name type="scientific">Sphingomonas desiccabilis</name>
    <dbReference type="NCBI Taxonomy" id="429134"/>
    <lineage>
        <taxon>Bacteria</taxon>
        <taxon>Pseudomonadati</taxon>
        <taxon>Pseudomonadota</taxon>
        <taxon>Alphaproteobacteria</taxon>
        <taxon>Sphingomonadales</taxon>
        <taxon>Sphingomonadaceae</taxon>
        <taxon>Sphingomonas</taxon>
    </lineage>
</organism>
<reference evidence="1 2" key="1">
    <citation type="submission" date="2019-01" db="EMBL/GenBank/DDBJ databases">
        <title>Sphingomonas mucosissima sp. nov. and Sphingomonas desiccabilis sp. nov., from biological soil crusts in the Colorado Plateau, USA.</title>
        <authorList>
            <person name="Zhu D."/>
        </authorList>
    </citation>
    <scope>NUCLEOTIDE SEQUENCE [LARGE SCALE GENOMIC DNA]</scope>
    <source>
        <strain evidence="1 2">CP1D</strain>
    </source>
</reference>
<gene>
    <name evidence="1" type="ORF">EO081_09120</name>
</gene>
<evidence type="ECO:0000313" key="2">
    <source>
        <dbReference type="Proteomes" id="UP000292347"/>
    </source>
</evidence>
<dbReference type="AlphaFoldDB" id="A0A4Q2IP36"/>
<protein>
    <submittedName>
        <fullName evidence="1">Phage tail assembly chaperone</fullName>
    </submittedName>
</protein>
<sequence>MSERFAEAAVRLAGIAGLWFGWSPDAFWRATPAELAAVAKAAGGDAGTAPPDSGTLARLMEAFPDG</sequence>
<comment type="caution">
    <text evidence="1">The sequence shown here is derived from an EMBL/GenBank/DDBJ whole genome shotgun (WGS) entry which is preliminary data.</text>
</comment>
<name>A0A4Q2IP36_9SPHN</name>
<dbReference type="Pfam" id="PF09550">
    <property type="entry name" value="Phage_TAC_6"/>
    <property type="match status" value="1"/>
</dbReference>
<proteinExistence type="predicted"/>